<dbReference type="PROSITE" id="PS00232">
    <property type="entry name" value="CADHERIN_1"/>
    <property type="match status" value="3"/>
</dbReference>
<dbReference type="PROSITE" id="PS50268">
    <property type="entry name" value="CADHERIN_2"/>
    <property type="match status" value="6"/>
</dbReference>
<feature type="transmembrane region" description="Helical" evidence="13">
    <location>
        <begin position="691"/>
        <end position="719"/>
    </location>
</feature>
<evidence type="ECO:0000256" key="13">
    <source>
        <dbReference type="SAM" id="Phobius"/>
    </source>
</evidence>
<dbReference type="CDD" id="cd11304">
    <property type="entry name" value="Cadherin_repeat"/>
    <property type="match status" value="6"/>
</dbReference>
<dbReference type="FunFam" id="2.60.40.60:FF:000002">
    <property type="entry name" value="Protocadherin alpha 2"/>
    <property type="match status" value="1"/>
</dbReference>
<dbReference type="Pfam" id="PF00028">
    <property type="entry name" value="Cadherin"/>
    <property type="match status" value="5"/>
</dbReference>
<dbReference type="Ensembl" id="ENSEBUT00000012113.1">
    <property type="protein sequence ID" value="ENSEBUP00000011542.1"/>
    <property type="gene ID" value="ENSEBUG00000007403.1"/>
</dbReference>
<dbReference type="PRINTS" id="PR00205">
    <property type="entry name" value="CADHERIN"/>
</dbReference>
<evidence type="ECO:0000256" key="1">
    <source>
        <dbReference type="ARBA" id="ARBA00004251"/>
    </source>
</evidence>
<dbReference type="Pfam" id="PF08266">
    <property type="entry name" value="Cadherin_2"/>
    <property type="match status" value="1"/>
</dbReference>
<feature type="compositionally biased region" description="Basic and acidic residues" evidence="12">
    <location>
        <begin position="862"/>
        <end position="874"/>
    </location>
</feature>
<dbReference type="InterPro" id="IPR015919">
    <property type="entry name" value="Cadherin-like_sf"/>
</dbReference>
<evidence type="ECO:0000313" key="17">
    <source>
        <dbReference type="Proteomes" id="UP000694388"/>
    </source>
</evidence>
<evidence type="ECO:0000256" key="3">
    <source>
        <dbReference type="ARBA" id="ARBA00022692"/>
    </source>
</evidence>
<keyword evidence="5" id="KW-0677">Repeat</keyword>
<proteinExistence type="predicted"/>
<organism evidence="16 17">
    <name type="scientific">Eptatretus burgeri</name>
    <name type="common">Inshore hagfish</name>
    <dbReference type="NCBI Taxonomy" id="7764"/>
    <lineage>
        <taxon>Eukaryota</taxon>
        <taxon>Metazoa</taxon>
        <taxon>Chordata</taxon>
        <taxon>Craniata</taxon>
        <taxon>Vertebrata</taxon>
        <taxon>Cyclostomata</taxon>
        <taxon>Myxini</taxon>
        <taxon>Myxiniformes</taxon>
        <taxon>Myxinidae</taxon>
        <taxon>Eptatretinae</taxon>
        <taxon>Eptatretus</taxon>
    </lineage>
</organism>
<dbReference type="SMART" id="SM00112">
    <property type="entry name" value="CA"/>
    <property type="match status" value="6"/>
</dbReference>
<dbReference type="InterPro" id="IPR002126">
    <property type="entry name" value="Cadherin-like_dom"/>
</dbReference>
<dbReference type="InterPro" id="IPR050174">
    <property type="entry name" value="Protocadherin/Cadherin-CA"/>
</dbReference>
<dbReference type="Ensembl" id="ENSEBUT00000012141.1">
    <property type="protein sequence ID" value="ENSEBUP00000011570.1"/>
    <property type="gene ID" value="ENSEBUG00000007403.1"/>
</dbReference>
<keyword evidence="4 14" id="KW-0732">Signal</keyword>
<name>A0A8C4Q8D3_EPTBU</name>
<dbReference type="FunFam" id="2.60.40.60:FF:000001">
    <property type="entry name" value="Protocadherin alpha 2"/>
    <property type="match status" value="1"/>
</dbReference>
<keyword evidence="17" id="KW-1185">Reference proteome</keyword>
<accession>A0A8C4Q8D3</accession>
<feature type="region of interest" description="Disordered" evidence="12">
    <location>
        <begin position="1013"/>
        <end position="1094"/>
    </location>
</feature>
<evidence type="ECO:0000256" key="4">
    <source>
        <dbReference type="ARBA" id="ARBA00022729"/>
    </source>
</evidence>
<keyword evidence="3 13" id="KW-0812">Transmembrane</keyword>
<keyword evidence="7" id="KW-0130">Cell adhesion</keyword>
<dbReference type="InterPro" id="IPR013164">
    <property type="entry name" value="Cadherin_N"/>
</dbReference>
<evidence type="ECO:0000256" key="10">
    <source>
        <dbReference type="ARBA" id="ARBA00023180"/>
    </source>
</evidence>
<dbReference type="FunFam" id="2.60.40.60:FF:000007">
    <property type="entry name" value="Protocadherin alpha 2"/>
    <property type="match status" value="1"/>
</dbReference>
<feature type="signal peptide" evidence="14">
    <location>
        <begin position="1"/>
        <end position="18"/>
    </location>
</feature>
<evidence type="ECO:0000259" key="15">
    <source>
        <dbReference type="PROSITE" id="PS50268"/>
    </source>
</evidence>
<evidence type="ECO:0000256" key="14">
    <source>
        <dbReference type="SAM" id="SignalP"/>
    </source>
</evidence>
<feature type="region of interest" description="Disordered" evidence="12">
    <location>
        <begin position="345"/>
        <end position="368"/>
    </location>
</feature>
<dbReference type="GeneTree" id="ENSGT00940000162232"/>
<keyword evidence="2" id="KW-1003">Cell membrane</keyword>
<feature type="domain" description="Cadherin" evidence="15">
    <location>
        <begin position="590"/>
        <end position="679"/>
    </location>
</feature>
<dbReference type="GO" id="GO:0005886">
    <property type="term" value="C:plasma membrane"/>
    <property type="evidence" value="ECO:0007669"/>
    <property type="project" value="UniProtKB-SubCell"/>
</dbReference>
<keyword evidence="10" id="KW-0325">Glycoprotein</keyword>
<evidence type="ECO:0000256" key="6">
    <source>
        <dbReference type="ARBA" id="ARBA00022837"/>
    </source>
</evidence>
<reference evidence="16" key="1">
    <citation type="submission" date="2025-05" db="UniProtKB">
        <authorList>
            <consortium name="Ensembl"/>
        </authorList>
    </citation>
    <scope>IDENTIFICATION</scope>
</reference>
<keyword evidence="8 13" id="KW-1133">Transmembrane helix</keyword>
<dbReference type="Proteomes" id="UP000694388">
    <property type="component" value="Unplaced"/>
</dbReference>
<evidence type="ECO:0000256" key="5">
    <source>
        <dbReference type="ARBA" id="ARBA00022737"/>
    </source>
</evidence>
<feature type="domain" description="Cadherin" evidence="15">
    <location>
        <begin position="462"/>
        <end position="571"/>
    </location>
</feature>
<evidence type="ECO:0000256" key="8">
    <source>
        <dbReference type="ARBA" id="ARBA00022989"/>
    </source>
</evidence>
<dbReference type="GO" id="GO:0007156">
    <property type="term" value="P:homophilic cell adhesion via plasma membrane adhesion molecules"/>
    <property type="evidence" value="ECO:0007669"/>
    <property type="project" value="InterPro"/>
</dbReference>
<dbReference type="GO" id="GO:0005509">
    <property type="term" value="F:calcium ion binding"/>
    <property type="evidence" value="ECO:0007669"/>
    <property type="project" value="UniProtKB-UniRule"/>
</dbReference>
<feature type="compositionally biased region" description="Polar residues" evidence="12">
    <location>
        <begin position="346"/>
        <end position="365"/>
    </location>
</feature>
<feature type="domain" description="Cadherin" evidence="15">
    <location>
        <begin position="357"/>
        <end position="461"/>
    </location>
</feature>
<evidence type="ECO:0000313" key="16">
    <source>
        <dbReference type="Ensembl" id="ENSEBUP00000011542.1"/>
    </source>
</evidence>
<keyword evidence="9 13" id="KW-0472">Membrane</keyword>
<dbReference type="FunFam" id="2.60.40.60:FF:000036">
    <property type="entry name" value="Protocadherin 9"/>
    <property type="match status" value="1"/>
</dbReference>
<feature type="compositionally biased region" description="Basic residues" evidence="12">
    <location>
        <begin position="1031"/>
        <end position="1042"/>
    </location>
</feature>
<feature type="compositionally biased region" description="Basic and acidic residues" evidence="12">
    <location>
        <begin position="837"/>
        <end position="856"/>
    </location>
</feature>
<keyword evidence="6 11" id="KW-0106">Calcium</keyword>
<sequence>MWQAWLMVASLVSSSSLAAAPTSLSVVEESPAGTVIGSLSKALGLSVREMHRRHFQLLPGPHTDLVKVDLAKGVLKVNSRIDRELLCSSRTSSPCVLPLEAVLAQPVRSPARLSLYIVDINDHSPTFRSPHVTLSISEGASESSRFPLQGAVDLDAGRNGQLSYTLTGAPAFKLDVRHDGGSRDGAFGGGSLELVLQQPLDREREPQVLLTLTAYDHGDRPRSSSCKIVISVADINDNVPTFEQTVYKANSSEGTKPGSTLIRVTATDEDDGVNGIVKYTFASLTELHERRMFAIHPQTGELTLRTPLDYEKKTSHELYIEASDGGLGGVPAYCKVTITVEDENDNTPQITFPSEDNNKPGSMSISEAEPPGSFVTFVRVEDQDSGNNGRTSLRFESHVPFRLRQLRRGDFIIVTEGQLDREKTRMYNLTLVAEDEGTPPLQTRTSLQLHITDGNDNAPRFDEPFYEVSVEENNVPNALLLIVAARDHDEGDNGRISYEIVEFGDQSPPASELVAVDGESGAVRAIRSFDRESIRAIYFMIKAEDRGEPHRSASVQVTVVINDVNDNAPKVKSPQLRAGNATVYALKGLPAGQAVTVVSATDPDFGDNSRLVFRLLRGKGNLFQLDRDSGQITNEEDLSGPEGEKYELLIEISDKGVPPRSTLASLCIVLVNSLPQPQVHDNEDDATTHLLGLPLILIVSLGSVCMLLLIIMVTVALVCRRENKEMRTYNCRTAETFYSKPPSELATNEANVKNGAVGNISDTAVDNEPHGDKLCSCVHTSVEQSNLLPTRNWINECLQSYGANSPQRCSPYQLYPNSLHHSRNNCCDSKVNDVKRDGHFQRPYEGTRRLKGREIDGLSTKDSGRGESDPRDSEGGESDQDQNTSLCVGYHCQAHNGPSRLYVPKSLTPTWELLGHAAEARRIATPSPATLSSPASPTAVRRPKHRLHLLPLTVPPATLCSLSATSQPQQPRPAPLGTFIDECMAAYGANDSSSIIDRKCGNSARLKTMNKFEDLSSSDDGDSEKSVMGRTRGRGSRPRPQKPARTSRTNSNGEAKYRMSEVNGILRHLGDRGCSSHASMPCPPHGNADVEQYP</sequence>
<dbReference type="InterPro" id="IPR020894">
    <property type="entry name" value="Cadherin_CS"/>
</dbReference>
<comment type="subcellular location">
    <subcellularLocation>
        <location evidence="1">Cell membrane</location>
        <topology evidence="1">Single-pass type I membrane protein</topology>
    </subcellularLocation>
</comment>
<dbReference type="PANTHER" id="PTHR24028">
    <property type="entry name" value="CADHERIN-87A"/>
    <property type="match status" value="1"/>
</dbReference>
<evidence type="ECO:0000256" key="7">
    <source>
        <dbReference type="ARBA" id="ARBA00022889"/>
    </source>
</evidence>
<evidence type="ECO:0000256" key="12">
    <source>
        <dbReference type="SAM" id="MobiDB-lite"/>
    </source>
</evidence>
<feature type="domain" description="Cadherin" evidence="15">
    <location>
        <begin position="243"/>
        <end position="350"/>
    </location>
</feature>
<protein>
    <recommendedName>
        <fullName evidence="15">Cadherin domain-containing protein</fullName>
    </recommendedName>
</protein>
<evidence type="ECO:0000256" key="2">
    <source>
        <dbReference type="ARBA" id="ARBA00022475"/>
    </source>
</evidence>
<feature type="region of interest" description="Disordered" evidence="12">
    <location>
        <begin position="837"/>
        <end position="884"/>
    </location>
</feature>
<dbReference type="SUPFAM" id="SSF49313">
    <property type="entry name" value="Cadherin-like"/>
    <property type="match status" value="5"/>
</dbReference>
<feature type="compositionally biased region" description="Polar residues" evidence="12">
    <location>
        <begin position="1044"/>
        <end position="1053"/>
    </location>
</feature>
<feature type="domain" description="Cadherin" evidence="15">
    <location>
        <begin position="18"/>
        <end position="127"/>
    </location>
</feature>
<dbReference type="AlphaFoldDB" id="A0A8C4Q8D3"/>
<feature type="domain" description="Cadherin" evidence="15">
    <location>
        <begin position="128"/>
        <end position="242"/>
    </location>
</feature>
<feature type="chain" id="PRO_5044680493" description="Cadherin domain-containing protein" evidence="14">
    <location>
        <begin position="19"/>
        <end position="1094"/>
    </location>
</feature>
<dbReference type="PANTHER" id="PTHR24028:SF146">
    <property type="entry name" value="CADHERIN 96CB, ISOFORM D-RELATED"/>
    <property type="match status" value="1"/>
</dbReference>
<evidence type="ECO:0000256" key="11">
    <source>
        <dbReference type="PROSITE-ProRule" id="PRU00043"/>
    </source>
</evidence>
<evidence type="ECO:0000256" key="9">
    <source>
        <dbReference type="ARBA" id="ARBA00023136"/>
    </source>
</evidence>
<dbReference type="Gene3D" id="2.60.40.60">
    <property type="entry name" value="Cadherins"/>
    <property type="match status" value="6"/>
</dbReference>